<sequence>MGKTTLAQEVGELQPSIYLDLESDADRAKLAEPELYLNLHEDKLVILDEVHRLPGLFQILRGLIDRGRRKGLRTGRFLLLGSASIDLLAQSGESLAGRISYLEMRPFDALEIPDDIEHLWIRGGFPDSYLASSDRSSLRWRQDFIRTYLERDIPMMGPRIPAETLRRFWTMLAHHQSGLMNASEFGRSLGVTSQTVANYLDLLVDLLLVRRLAPWHNNGSKRLVKSPRIYVRDSGLVHALLGLADREAVLGHPVAGASWEGFVVESLLGAAPEATEAYFYRTAAGAEIDLLLRFADGRLWVFEIKRSLSPKVERGFHTACEDLQPDRKILIYPGSEPFPLGDGIEAMPLPLALQSIKQEART</sequence>
<protein>
    <recommendedName>
        <fullName evidence="5">ATPase</fullName>
    </recommendedName>
</protein>
<dbReference type="PATRIC" id="fig|1329909.3.peg.3536"/>
<name>T0G9K9_9SPHN</name>
<dbReference type="Pfam" id="PF13173">
    <property type="entry name" value="AAA_14"/>
    <property type="match status" value="1"/>
</dbReference>
<evidence type="ECO:0008006" key="5">
    <source>
        <dbReference type="Google" id="ProtNLM"/>
    </source>
</evidence>
<organism evidence="3 4">
    <name type="scientific">Sphingobium quisquiliarum P25</name>
    <dbReference type="NCBI Taxonomy" id="1329909"/>
    <lineage>
        <taxon>Bacteria</taxon>
        <taxon>Pseudomonadati</taxon>
        <taxon>Pseudomonadota</taxon>
        <taxon>Alphaproteobacteria</taxon>
        <taxon>Sphingomonadales</taxon>
        <taxon>Sphingomonadaceae</taxon>
        <taxon>Sphingobium</taxon>
    </lineage>
</organism>
<proteinExistence type="predicted"/>
<gene>
    <name evidence="3" type="ORF">L288_18360</name>
</gene>
<evidence type="ECO:0000259" key="2">
    <source>
        <dbReference type="Pfam" id="PF13635"/>
    </source>
</evidence>
<feature type="domain" description="DUF4143" evidence="2">
    <location>
        <begin position="150"/>
        <end position="307"/>
    </location>
</feature>
<accession>T0G9K9</accession>
<dbReference type="PANTHER" id="PTHR43566">
    <property type="entry name" value="CONSERVED PROTEIN"/>
    <property type="match status" value="1"/>
</dbReference>
<evidence type="ECO:0000313" key="4">
    <source>
        <dbReference type="Proteomes" id="UP000015525"/>
    </source>
</evidence>
<comment type="caution">
    <text evidence="3">The sequence shown here is derived from an EMBL/GenBank/DDBJ whole genome shotgun (WGS) entry which is preliminary data.</text>
</comment>
<evidence type="ECO:0000313" key="3">
    <source>
        <dbReference type="EMBL" id="EQB00441.1"/>
    </source>
</evidence>
<dbReference type="InterPro" id="IPR025420">
    <property type="entry name" value="DUF4143"/>
</dbReference>
<dbReference type="EMBL" id="ATHO01000158">
    <property type="protein sequence ID" value="EQB00441.1"/>
    <property type="molecule type" value="Genomic_DNA"/>
</dbReference>
<feature type="domain" description="AAA" evidence="1">
    <location>
        <begin position="1"/>
        <end position="111"/>
    </location>
</feature>
<dbReference type="PANTHER" id="PTHR43566:SF2">
    <property type="entry name" value="DUF4143 DOMAIN-CONTAINING PROTEIN"/>
    <property type="match status" value="1"/>
</dbReference>
<dbReference type="InterPro" id="IPR041682">
    <property type="entry name" value="AAA_14"/>
</dbReference>
<evidence type="ECO:0000259" key="1">
    <source>
        <dbReference type="Pfam" id="PF13173"/>
    </source>
</evidence>
<dbReference type="AlphaFoldDB" id="T0G9K9"/>
<dbReference type="Pfam" id="PF13635">
    <property type="entry name" value="DUF4143"/>
    <property type="match status" value="1"/>
</dbReference>
<dbReference type="InterPro" id="IPR027417">
    <property type="entry name" value="P-loop_NTPase"/>
</dbReference>
<reference evidence="3 4" key="1">
    <citation type="journal article" date="2013" name="Genome Announc.">
        <title>Draft Genome Sequence of Sphingobium quisquiliarum Strain P25T, a Novel Hexachlorocyclohexane (HCH)-Degrading Bacterium Isolated from an HCH Dumpsite.</title>
        <authorList>
            <person name="Kumar Singh A."/>
            <person name="Sangwan N."/>
            <person name="Sharma A."/>
            <person name="Gupta V."/>
            <person name="Khurana J.P."/>
            <person name="Lal R."/>
        </authorList>
    </citation>
    <scope>NUCLEOTIDE SEQUENCE [LARGE SCALE GENOMIC DNA]</scope>
    <source>
        <strain evidence="3 4">P25</strain>
    </source>
</reference>
<keyword evidence="4" id="KW-1185">Reference proteome</keyword>
<dbReference type="Proteomes" id="UP000015525">
    <property type="component" value="Unassembled WGS sequence"/>
</dbReference>
<dbReference type="SUPFAM" id="SSF52540">
    <property type="entry name" value="P-loop containing nucleoside triphosphate hydrolases"/>
    <property type="match status" value="1"/>
</dbReference>